<protein>
    <submittedName>
        <fullName evidence="5">EB domain-containing protein</fullName>
    </submittedName>
</protein>
<evidence type="ECO:0000256" key="2">
    <source>
        <dbReference type="SAM" id="SignalP"/>
    </source>
</evidence>
<keyword evidence="2" id="KW-0732">Signal</keyword>
<feature type="domain" description="EB" evidence="3">
    <location>
        <begin position="81"/>
        <end position="135"/>
    </location>
</feature>
<dbReference type="Proteomes" id="UP000492821">
    <property type="component" value="Unassembled WGS sequence"/>
</dbReference>
<sequence>MIRVNINHVPKQWINVLTFMLFTAHCHLTVEGNCNAHLDASCLQPIPQTICRKNADCKKLHHTVDTRVDCVDSRCRVVLICPDGYFSWNGGCLPYATVNQKCPAGSQQCVQGLLCVDGVCLGACREGEVLVHGVCRTMGQQCIDRDCEVEGCPPSYPICTLDEDSASCCKPKIKKPRPPPSSSKRVPWRADDDYPDSVSAYVQT</sequence>
<feature type="signal peptide" evidence="2">
    <location>
        <begin position="1"/>
        <end position="32"/>
    </location>
</feature>
<feature type="chain" id="PRO_5028946695" evidence="2">
    <location>
        <begin position="33"/>
        <end position="204"/>
    </location>
</feature>
<dbReference type="InterPro" id="IPR006149">
    <property type="entry name" value="EB_dom"/>
</dbReference>
<reference evidence="5" key="2">
    <citation type="submission" date="2020-10" db="UniProtKB">
        <authorList>
            <consortium name="WormBaseParasite"/>
        </authorList>
    </citation>
    <scope>IDENTIFICATION</scope>
</reference>
<name>A0A7E4UYW2_PANRE</name>
<feature type="region of interest" description="Disordered" evidence="1">
    <location>
        <begin position="171"/>
        <end position="204"/>
    </location>
</feature>
<evidence type="ECO:0000256" key="1">
    <source>
        <dbReference type="SAM" id="MobiDB-lite"/>
    </source>
</evidence>
<dbReference type="AlphaFoldDB" id="A0A7E4UYW2"/>
<evidence type="ECO:0000259" key="3">
    <source>
        <dbReference type="Pfam" id="PF01683"/>
    </source>
</evidence>
<evidence type="ECO:0000313" key="5">
    <source>
        <dbReference type="WBParaSite" id="Pan_g14488.t1"/>
    </source>
</evidence>
<dbReference type="WBParaSite" id="Pan_g14488.t1">
    <property type="protein sequence ID" value="Pan_g14488.t1"/>
    <property type="gene ID" value="Pan_g14488"/>
</dbReference>
<dbReference type="Pfam" id="PF01683">
    <property type="entry name" value="EB"/>
    <property type="match status" value="1"/>
</dbReference>
<reference evidence="4" key="1">
    <citation type="journal article" date="2013" name="Genetics">
        <title>The draft genome and transcriptome of Panagrellus redivivus are shaped by the harsh demands of a free-living lifestyle.</title>
        <authorList>
            <person name="Srinivasan J."/>
            <person name="Dillman A.R."/>
            <person name="Macchietto M.G."/>
            <person name="Heikkinen L."/>
            <person name="Lakso M."/>
            <person name="Fracchia K.M."/>
            <person name="Antoshechkin I."/>
            <person name="Mortazavi A."/>
            <person name="Wong G."/>
            <person name="Sternberg P.W."/>
        </authorList>
    </citation>
    <scope>NUCLEOTIDE SEQUENCE [LARGE SCALE GENOMIC DNA]</scope>
    <source>
        <strain evidence="4">MT8872</strain>
    </source>
</reference>
<evidence type="ECO:0000313" key="4">
    <source>
        <dbReference type="Proteomes" id="UP000492821"/>
    </source>
</evidence>
<proteinExistence type="predicted"/>
<keyword evidence="4" id="KW-1185">Reference proteome</keyword>
<organism evidence="4 5">
    <name type="scientific">Panagrellus redivivus</name>
    <name type="common">Microworm</name>
    <dbReference type="NCBI Taxonomy" id="6233"/>
    <lineage>
        <taxon>Eukaryota</taxon>
        <taxon>Metazoa</taxon>
        <taxon>Ecdysozoa</taxon>
        <taxon>Nematoda</taxon>
        <taxon>Chromadorea</taxon>
        <taxon>Rhabditida</taxon>
        <taxon>Tylenchina</taxon>
        <taxon>Panagrolaimomorpha</taxon>
        <taxon>Panagrolaimoidea</taxon>
        <taxon>Panagrolaimidae</taxon>
        <taxon>Panagrellus</taxon>
    </lineage>
</organism>
<accession>A0A7E4UYW2</accession>